<feature type="compositionally biased region" description="Low complexity" evidence="1">
    <location>
        <begin position="315"/>
        <end position="330"/>
    </location>
</feature>
<reference evidence="3 4" key="1">
    <citation type="submission" date="2013-02" db="EMBL/GenBank/DDBJ databases">
        <title>The Genome Sequence of Plasmodium vinckei petteri CR.</title>
        <authorList>
            <consortium name="The Broad Institute Genome Sequencing Platform"/>
            <consortium name="The Broad Institute Genome Sequencing Center for Infectious Disease"/>
            <person name="Neafsey D."/>
            <person name="Cheeseman I."/>
            <person name="Volkman S."/>
            <person name="Adams J."/>
            <person name="Walker B."/>
            <person name="Young S.K."/>
            <person name="Zeng Q."/>
            <person name="Gargeya S."/>
            <person name="Fitzgerald M."/>
            <person name="Haas B."/>
            <person name="Abouelleil A."/>
            <person name="Alvarado L."/>
            <person name="Arachchi H.M."/>
            <person name="Berlin A.M."/>
            <person name="Chapman S.B."/>
            <person name="Dewar J."/>
            <person name="Goldberg J."/>
            <person name="Griggs A."/>
            <person name="Gujja S."/>
            <person name="Hansen M."/>
            <person name="Howarth C."/>
            <person name="Imamovic A."/>
            <person name="Larimer J."/>
            <person name="McCowan C."/>
            <person name="Murphy C."/>
            <person name="Neiman D."/>
            <person name="Pearson M."/>
            <person name="Priest M."/>
            <person name="Roberts A."/>
            <person name="Saif S."/>
            <person name="Shea T."/>
            <person name="Sisk P."/>
            <person name="Sykes S."/>
            <person name="Wortman J."/>
            <person name="Nusbaum C."/>
            <person name="Birren B."/>
        </authorList>
    </citation>
    <scope>NUCLEOTIDE SEQUENCE [LARGE SCALE GENOMIC DNA]</scope>
    <source>
        <strain evidence="3 4">CR</strain>
    </source>
</reference>
<evidence type="ECO:0008006" key="5">
    <source>
        <dbReference type="Google" id="ProtNLM"/>
    </source>
</evidence>
<name>W7AD34_PLAVN</name>
<feature type="compositionally biased region" description="Basic and acidic residues" evidence="1">
    <location>
        <begin position="795"/>
        <end position="809"/>
    </location>
</feature>
<feature type="transmembrane region" description="Helical" evidence="2">
    <location>
        <begin position="1378"/>
        <end position="1400"/>
    </location>
</feature>
<feature type="compositionally biased region" description="Polar residues" evidence="1">
    <location>
        <begin position="294"/>
        <end position="303"/>
    </location>
</feature>
<feature type="compositionally biased region" description="Low complexity" evidence="1">
    <location>
        <begin position="427"/>
        <end position="439"/>
    </location>
</feature>
<feature type="region of interest" description="Disordered" evidence="1">
    <location>
        <begin position="953"/>
        <end position="1030"/>
    </location>
</feature>
<feature type="compositionally biased region" description="Polar residues" evidence="1">
    <location>
        <begin position="406"/>
        <end position="426"/>
    </location>
</feature>
<gene>
    <name evidence="3" type="ORF">YYG_05159</name>
</gene>
<feature type="compositionally biased region" description="Low complexity" evidence="1">
    <location>
        <begin position="819"/>
        <end position="829"/>
    </location>
</feature>
<feature type="compositionally biased region" description="Pro residues" evidence="1">
    <location>
        <begin position="262"/>
        <end position="283"/>
    </location>
</feature>
<protein>
    <recommendedName>
        <fullName evidence="5">CIR protein PIR protein</fullName>
    </recommendedName>
</protein>
<feature type="compositionally biased region" description="Low complexity" evidence="1">
    <location>
        <begin position="471"/>
        <end position="492"/>
    </location>
</feature>
<feature type="region of interest" description="Disordered" evidence="1">
    <location>
        <begin position="249"/>
        <end position="499"/>
    </location>
</feature>
<feature type="compositionally biased region" description="Basic and acidic residues" evidence="1">
    <location>
        <begin position="440"/>
        <end position="456"/>
    </location>
</feature>
<evidence type="ECO:0000256" key="2">
    <source>
        <dbReference type="SAM" id="Phobius"/>
    </source>
</evidence>
<dbReference type="NCBIfam" id="TIGR01590">
    <property type="entry name" value="yir-bir-cir_Pla"/>
    <property type="match status" value="2"/>
</dbReference>
<feature type="compositionally biased region" description="Polar residues" evidence="1">
    <location>
        <begin position="457"/>
        <end position="469"/>
    </location>
</feature>
<feature type="compositionally biased region" description="Polar residues" evidence="1">
    <location>
        <begin position="953"/>
        <end position="974"/>
    </location>
</feature>
<proteinExistence type="predicted"/>
<dbReference type="Proteomes" id="UP000030659">
    <property type="component" value="Unassembled WGS sequence"/>
</dbReference>
<evidence type="ECO:0000313" key="4">
    <source>
        <dbReference type="Proteomes" id="UP000030659"/>
    </source>
</evidence>
<accession>W7AD34</accession>
<dbReference type="InterPro" id="IPR006477">
    <property type="entry name" value="Yir_bir_cir"/>
</dbReference>
<feature type="region of interest" description="Disordered" evidence="1">
    <location>
        <begin position="782"/>
        <end position="871"/>
    </location>
</feature>
<dbReference type="Pfam" id="PF06022">
    <property type="entry name" value="Cir_Bir_Yir"/>
    <property type="match status" value="3"/>
</dbReference>
<feature type="transmembrane region" description="Helical" evidence="2">
    <location>
        <begin position="1101"/>
        <end position="1121"/>
    </location>
</feature>
<keyword evidence="2" id="KW-1133">Transmembrane helix</keyword>
<evidence type="ECO:0000256" key="1">
    <source>
        <dbReference type="SAM" id="MobiDB-lite"/>
    </source>
</evidence>
<keyword evidence="2" id="KW-0812">Transmembrane</keyword>
<feature type="region of interest" description="Disordered" evidence="1">
    <location>
        <begin position="1341"/>
        <end position="1369"/>
    </location>
</feature>
<dbReference type="EMBL" id="KI965419">
    <property type="protein sequence ID" value="EUD69625.1"/>
    <property type="molecule type" value="Genomic_DNA"/>
</dbReference>
<sequence length="1431" mass="159591">MKADILFEEGKLNLKKINNIRGPYIQSCPYDESSKKKKCKNDLEGILALWSHLFTELLKIPQSTQKSENDNNQYVEYAMLWLGYRLFQTKSYGSPTLSDFYNNYLMRSNVFNNHNNLITTKRHLKDANLYYMSKYYQLFQQLTYITMTYSKNNPNIQGIKTDSTDFYNKYTSLYNDVNECDSYFNLLSNLKTLYENLKKSIIHINRNRRHIRDAVNSNFKNLPSPKRTKKTTIVGFNCEECKKINSIAEKKKPKPALKPQEPLNPKPAEPPPSDPVPPLPPQPQQAKPVPESPQLPSKPTTVTPPHVLPKEPANLTQQTQLQSQSQSSLQKDTELKKTQTDGPSHKNGPEDSKNGQTSLDSGKGITDGGGEKGGTSINKGDSGGTVSGPVGAQDDKGKSSGGSGDQLNTGSQPTGQDNKQENQNGTSVGPISGPESPGGESKDGAQKKTDNVDRSTPELQQPNPQGDSNQKGDPSKQGGSSQQGNSSQQGDPDTSEGSFGFASSFLNLLSNGTEMFNKASDFIEQNQKRFNDAKDKISGAYKDAMDNLKTDKIINGGYYDTMTMEDKTKYPEFNKYCSNSKCETNMQLNSLSEDLFNQLGTEIEDEYYEYFTMWLSDKLFKIANDENNPQINDITLNSAYEKYLKKNIKNGNYWNLLDIKQGLKEVNLMHMKHFYKLLNDICKAIVYYKPNDDDIKKFIINSTECYNQYSSLYKSVPKCNSYHHLLGNLKKIYEDFKNSVHDKIKKEYPHLAGDLQTLTIENTDSYFVEKFKAFDFNSSECNPQNTKTGGLSHKNGSEDSKSKPKDSENSKGNAGDTTGNKGNSNSKNGSPGGGKDSGGGDPGSGENGGSKESGDQDVTDPSEKSNGGWTSLWGTSLNPMSYMPSASSIYQASKDVLISTTNKISDTYTNTMISITGAYNNAMTSITDAYDRTTNYIGNAVNSITSQLNQFSTQLGDNQSGSNSSEGGTDTSNHSQQNPPPPSLLPSPSPSVTSPSTPQLSQTPSSSQPQDPPQTPSLSQPQSNKTQDKLKIKDQNGTSNTLQQPVPNTEAGGVQTLPITQVALPNSITDPPSTWNGIITGTIVKMNEKSSIWCIAQNKKYGILGIGVISISIFAFLAIMYKYKDIYTINDYFYETKQSGATIQRTDSIINKYCHYGNTTGYGQCHNYIQRASSGVIHLLEKLKDMKGLEYEKLAEYAILWLRYKLNQTAPYHETELKDFYTNHIEKNNDYNKKIKDSDNMTYKEIIDKKKDLMNIKEMTKFSYPFYILLFLYNENKTNNLNCTKYLYKAKDFATRFEELNKDPNNIEDSSYNKILSTISNDYDILKKKCDKFPSLPKIDPKKRSAQKSVEIPVDNSGKGSGQPTALSSEVTSSSSSILSTLIPGLSVVSVIPVFLGIAYKYSLFGVDKLFQRQYIRKKLKKIKNKMKLNI</sequence>
<organism evidence="3 4">
    <name type="scientific">Plasmodium vinckei petteri</name>
    <dbReference type="NCBI Taxonomy" id="138298"/>
    <lineage>
        <taxon>Eukaryota</taxon>
        <taxon>Sar</taxon>
        <taxon>Alveolata</taxon>
        <taxon>Apicomplexa</taxon>
        <taxon>Aconoidasida</taxon>
        <taxon>Haemosporida</taxon>
        <taxon>Plasmodiidae</taxon>
        <taxon>Plasmodium</taxon>
        <taxon>Plasmodium (Vinckeia)</taxon>
    </lineage>
</organism>
<keyword evidence="2" id="KW-0472">Membrane</keyword>
<feature type="compositionally biased region" description="Low complexity" evidence="1">
    <location>
        <begin position="990"/>
        <end position="1009"/>
    </location>
</feature>
<feature type="compositionally biased region" description="Pro residues" evidence="1">
    <location>
        <begin position="978"/>
        <end position="989"/>
    </location>
</feature>
<feature type="compositionally biased region" description="Gly residues" evidence="1">
    <location>
        <begin position="830"/>
        <end position="848"/>
    </location>
</feature>
<evidence type="ECO:0000313" key="3">
    <source>
        <dbReference type="EMBL" id="EUD69625.1"/>
    </source>
</evidence>
<feature type="compositionally biased region" description="Basic and acidic residues" evidence="1">
    <location>
        <begin position="331"/>
        <end position="353"/>
    </location>
</feature>